<feature type="signal peptide" evidence="1">
    <location>
        <begin position="1"/>
        <end position="24"/>
    </location>
</feature>
<evidence type="ECO:0000313" key="3">
    <source>
        <dbReference type="Proteomes" id="UP000559027"/>
    </source>
</evidence>
<accession>A0A8H5CQF9</accession>
<dbReference type="PROSITE" id="PS51257">
    <property type="entry name" value="PROKAR_LIPOPROTEIN"/>
    <property type="match status" value="1"/>
</dbReference>
<protein>
    <submittedName>
        <fullName evidence="2">Uncharacterized protein</fullName>
    </submittedName>
</protein>
<organism evidence="2 3">
    <name type="scientific">Leucocoprinus leucothites</name>
    <dbReference type="NCBI Taxonomy" id="201217"/>
    <lineage>
        <taxon>Eukaryota</taxon>
        <taxon>Fungi</taxon>
        <taxon>Dikarya</taxon>
        <taxon>Basidiomycota</taxon>
        <taxon>Agaricomycotina</taxon>
        <taxon>Agaricomycetes</taxon>
        <taxon>Agaricomycetidae</taxon>
        <taxon>Agaricales</taxon>
        <taxon>Agaricineae</taxon>
        <taxon>Agaricaceae</taxon>
        <taxon>Leucocoprinus</taxon>
    </lineage>
</organism>
<evidence type="ECO:0000313" key="2">
    <source>
        <dbReference type="EMBL" id="KAF5346097.1"/>
    </source>
</evidence>
<dbReference type="OrthoDB" id="3096917at2759"/>
<keyword evidence="3" id="KW-1185">Reference proteome</keyword>
<keyword evidence="1" id="KW-0732">Signal</keyword>
<proteinExistence type="predicted"/>
<feature type="chain" id="PRO_5034334144" evidence="1">
    <location>
        <begin position="25"/>
        <end position="179"/>
    </location>
</feature>
<gene>
    <name evidence="2" type="ORF">D9756_010810</name>
</gene>
<sequence>MKVSRITLLPTISILLGCSHVALGATVTLYAIGLPPASTPNTPLFSISQGVSYTISPVSVESNGKTVYEEVVVLTEVVGAEPTTTWTITSGLPVTTTQTFIEDANGLLQTVEIGRPSDIPAVVMVFSCSFDGTTAGACVRSAAIGPESRASVTSWTGVPTPVYTISVSSNASPHIHVVA</sequence>
<dbReference type="Proteomes" id="UP000559027">
    <property type="component" value="Unassembled WGS sequence"/>
</dbReference>
<reference evidence="2 3" key="1">
    <citation type="journal article" date="2020" name="ISME J.">
        <title>Uncovering the hidden diversity of litter-decomposition mechanisms in mushroom-forming fungi.</title>
        <authorList>
            <person name="Floudas D."/>
            <person name="Bentzer J."/>
            <person name="Ahren D."/>
            <person name="Johansson T."/>
            <person name="Persson P."/>
            <person name="Tunlid A."/>
        </authorList>
    </citation>
    <scope>NUCLEOTIDE SEQUENCE [LARGE SCALE GENOMIC DNA]</scope>
    <source>
        <strain evidence="2 3">CBS 146.42</strain>
    </source>
</reference>
<dbReference type="AlphaFoldDB" id="A0A8H5CQF9"/>
<dbReference type="EMBL" id="JAACJO010000036">
    <property type="protein sequence ID" value="KAF5346097.1"/>
    <property type="molecule type" value="Genomic_DNA"/>
</dbReference>
<name>A0A8H5CQF9_9AGAR</name>
<comment type="caution">
    <text evidence="2">The sequence shown here is derived from an EMBL/GenBank/DDBJ whole genome shotgun (WGS) entry which is preliminary data.</text>
</comment>
<evidence type="ECO:0000256" key="1">
    <source>
        <dbReference type="SAM" id="SignalP"/>
    </source>
</evidence>